<dbReference type="Gene3D" id="1.25.40.10">
    <property type="entry name" value="Tetratricopeptide repeat domain"/>
    <property type="match status" value="1"/>
</dbReference>
<protein>
    <recommendedName>
        <fullName evidence="3">Tetratricopeptide repeat protein</fullName>
    </recommendedName>
</protein>
<reference evidence="2" key="1">
    <citation type="journal article" date="2019" name="Int. J. Syst. Evol. Microbiol.">
        <title>The Global Catalogue of Microorganisms (GCM) 10K type strain sequencing project: providing services to taxonomists for standard genome sequencing and annotation.</title>
        <authorList>
            <consortium name="The Broad Institute Genomics Platform"/>
            <consortium name="The Broad Institute Genome Sequencing Center for Infectious Disease"/>
            <person name="Wu L."/>
            <person name="Ma J."/>
        </authorList>
    </citation>
    <scope>NUCLEOTIDE SEQUENCE [LARGE SCALE GENOMIC DNA]</scope>
    <source>
        <strain evidence="2">KCTC 62164</strain>
    </source>
</reference>
<evidence type="ECO:0000313" key="1">
    <source>
        <dbReference type="EMBL" id="MFC3053622.1"/>
    </source>
</evidence>
<dbReference type="Proteomes" id="UP001595444">
    <property type="component" value="Unassembled WGS sequence"/>
</dbReference>
<sequence>MLVNDSALFIKGFLWAAIYVCYLAVPPSSNAVDDIVVPDHYGVYAFYNDHLVEMHRHPVSKTAYLGEQYGGDLIHTVGGQRLPATNISFVIYSPDAKALATQDITIHRVTRIAAQNVLSGWGHGDKFKVVDKPTWRVNLKQGWRLQAAPVSSSNEMVHLTLSEMSPGRMMLRIGRALYSFSIPGRVNPKDDCEVRTASIMRVQYKPCPSQFLPRPENPSGLYKRYIKDATTEYKKGNFQEALSHLEKAKQHPDADKGEVLYFQAVLQAALGRTNTAYVTLHASFSEHHPEERLASAKIVAASLNITAGSFSSALRDLETAERISRNRYKHLIPTVYTMRYIAHLGNGDSNAKAAFCRKACNVDMRELTELTRYITGRTSDWHSLSYEALQFAAYHHCYRGEVETARAVFTKIMEYGDKKLGYHDARKALERIESKAFCTSL</sequence>
<keyword evidence="2" id="KW-1185">Reference proteome</keyword>
<proteinExistence type="predicted"/>
<dbReference type="EMBL" id="JBHRSL010000028">
    <property type="protein sequence ID" value="MFC3053622.1"/>
    <property type="molecule type" value="Genomic_DNA"/>
</dbReference>
<evidence type="ECO:0000313" key="2">
    <source>
        <dbReference type="Proteomes" id="UP001595444"/>
    </source>
</evidence>
<evidence type="ECO:0008006" key="3">
    <source>
        <dbReference type="Google" id="ProtNLM"/>
    </source>
</evidence>
<dbReference type="RefSeq" id="WP_194214555.1">
    <property type="nucleotide sequence ID" value="NZ_CP061205.1"/>
</dbReference>
<dbReference type="InterPro" id="IPR011990">
    <property type="entry name" value="TPR-like_helical_dom_sf"/>
</dbReference>
<name>A0ABV7DAI5_9PROT</name>
<organism evidence="1 2">
    <name type="scientific">Kordiimonas pumila</name>
    <dbReference type="NCBI Taxonomy" id="2161677"/>
    <lineage>
        <taxon>Bacteria</taxon>
        <taxon>Pseudomonadati</taxon>
        <taxon>Pseudomonadota</taxon>
        <taxon>Alphaproteobacteria</taxon>
        <taxon>Kordiimonadales</taxon>
        <taxon>Kordiimonadaceae</taxon>
        <taxon>Kordiimonas</taxon>
    </lineage>
</organism>
<accession>A0ABV7DAI5</accession>
<dbReference type="SUPFAM" id="SSF48452">
    <property type="entry name" value="TPR-like"/>
    <property type="match status" value="1"/>
</dbReference>
<gene>
    <name evidence="1" type="ORF">ACFOKA_17105</name>
</gene>
<comment type="caution">
    <text evidence="1">The sequence shown here is derived from an EMBL/GenBank/DDBJ whole genome shotgun (WGS) entry which is preliminary data.</text>
</comment>